<dbReference type="InterPro" id="IPR012974">
    <property type="entry name" value="NOP58/56_N"/>
</dbReference>
<accession>A0ABQ8TVJ7</accession>
<dbReference type="PANTHER" id="PTHR10894:SF0">
    <property type="entry name" value="NUCLEOLAR PROTEIN 56"/>
    <property type="match status" value="1"/>
</dbReference>
<comment type="caution">
    <text evidence="2">The sequence shown here is derived from an EMBL/GenBank/DDBJ whole genome shotgun (WGS) entry which is preliminary data.</text>
</comment>
<dbReference type="EMBL" id="JAJSOF020000001">
    <property type="protein sequence ID" value="KAJ4450699.1"/>
    <property type="molecule type" value="Genomic_DNA"/>
</dbReference>
<sequence>MHQCLQFMFRRSFQSELFVLFEHAAGYALFKVNEFEETGMLLPQVEASVTDLSRFNGVVKLVGFSPFKTAISALENMNSISEGNNLYQ</sequence>
<name>A0ABQ8TVJ7_PERAM</name>
<keyword evidence="3" id="KW-1185">Reference proteome</keyword>
<proteinExistence type="predicted"/>
<dbReference type="PANTHER" id="PTHR10894">
    <property type="entry name" value="NUCLEOLAR PROTEIN 5 NUCLEOLAR PROTEIN NOP5 NOP58"/>
    <property type="match status" value="1"/>
</dbReference>
<dbReference type="InterPro" id="IPR045056">
    <property type="entry name" value="Nop56/Nop58"/>
</dbReference>
<dbReference type="Proteomes" id="UP001148838">
    <property type="component" value="Unassembled WGS sequence"/>
</dbReference>
<dbReference type="Pfam" id="PF08156">
    <property type="entry name" value="NOP5NT"/>
    <property type="match status" value="1"/>
</dbReference>
<reference evidence="2 3" key="1">
    <citation type="journal article" date="2022" name="Allergy">
        <title>Genome assembly and annotation of Periplaneta americana reveal a comprehensive cockroach allergen profile.</title>
        <authorList>
            <person name="Wang L."/>
            <person name="Xiong Q."/>
            <person name="Saelim N."/>
            <person name="Wang L."/>
            <person name="Nong W."/>
            <person name="Wan A.T."/>
            <person name="Shi M."/>
            <person name="Liu X."/>
            <person name="Cao Q."/>
            <person name="Hui J.H.L."/>
            <person name="Sookrung N."/>
            <person name="Leung T.F."/>
            <person name="Tungtrongchitr A."/>
            <person name="Tsui S.K.W."/>
        </authorList>
    </citation>
    <scope>NUCLEOTIDE SEQUENCE [LARGE SCALE GENOMIC DNA]</scope>
    <source>
        <strain evidence="2">PWHHKU_190912</strain>
    </source>
</reference>
<gene>
    <name evidence="2" type="ORF">ANN_02128</name>
</gene>
<evidence type="ECO:0000259" key="1">
    <source>
        <dbReference type="Pfam" id="PF08156"/>
    </source>
</evidence>
<protein>
    <recommendedName>
        <fullName evidence="1">Nucleolar protein 58/56 N-terminal domain-containing protein</fullName>
    </recommendedName>
</protein>
<feature type="domain" description="Nucleolar protein 58/56 N-terminal" evidence="1">
    <location>
        <begin position="18"/>
        <end position="83"/>
    </location>
</feature>
<evidence type="ECO:0000313" key="2">
    <source>
        <dbReference type="EMBL" id="KAJ4450699.1"/>
    </source>
</evidence>
<evidence type="ECO:0000313" key="3">
    <source>
        <dbReference type="Proteomes" id="UP001148838"/>
    </source>
</evidence>
<organism evidence="2 3">
    <name type="scientific">Periplaneta americana</name>
    <name type="common">American cockroach</name>
    <name type="synonym">Blatta americana</name>
    <dbReference type="NCBI Taxonomy" id="6978"/>
    <lineage>
        <taxon>Eukaryota</taxon>
        <taxon>Metazoa</taxon>
        <taxon>Ecdysozoa</taxon>
        <taxon>Arthropoda</taxon>
        <taxon>Hexapoda</taxon>
        <taxon>Insecta</taxon>
        <taxon>Pterygota</taxon>
        <taxon>Neoptera</taxon>
        <taxon>Polyneoptera</taxon>
        <taxon>Dictyoptera</taxon>
        <taxon>Blattodea</taxon>
        <taxon>Blattoidea</taxon>
        <taxon>Blattidae</taxon>
        <taxon>Blattinae</taxon>
        <taxon>Periplaneta</taxon>
    </lineage>
</organism>